<dbReference type="AlphaFoldDB" id="A0AAD7VFX0"/>
<proteinExistence type="predicted"/>
<comment type="caution">
    <text evidence="1">The sequence shown here is derived from an EMBL/GenBank/DDBJ whole genome shotgun (WGS) entry which is preliminary data.</text>
</comment>
<accession>A0AAD7VFX0</accession>
<organism evidence="1 2">
    <name type="scientific">Quillaja saponaria</name>
    <name type="common">Soap bark tree</name>
    <dbReference type="NCBI Taxonomy" id="32244"/>
    <lineage>
        <taxon>Eukaryota</taxon>
        <taxon>Viridiplantae</taxon>
        <taxon>Streptophyta</taxon>
        <taxon>Embryophyta</taxon>
        <taxon>Tracheophyta</taxon>
        <taxon>Spermatophyta</taxon>
        <taxon>Magnoliopsida</taxon>
        <taxon>eudicotyledons</taxon>
        <taxon>Gunneridae</taxon>
        <taxon>Pentapetalae</taxon>
        <taxon>rosids</taxon>
        <taxon>fabids</taxon>
        <taxon>Fabales</taxon>
        <taxon>Quillajaceae</taxon>
        <taxon>Quillaja</taxon>
    </lineage>
</organism>
<dbReference type="EMBL" id="JARAOO010000003">
    <property type="protein sequence ID" value="KAJ7974406.1"/>
    <property type="molecule type" value="Genomic_DNA"/>
</dbReference>
<keyword evidence="2" id="KW-1185">Reference proteome</keyword>
<gene>
    <name evidence="1" type="ORF">O6P43_004483</name>
</gene>
<evidence type="ECO:0000313" key="1">
    <source>
        <dbReference type="EMBL" id="KAJ7974406.1"/>
    </source>
</evidence>
<sequence length="77" mass="8650">MEPQDELNGRCVRLSSWGSKALGLFNKEMLMRNKQRIGPFHKSFSAVVGPHGGKKAMSLTKCCLYLESMTDLVLHHC</sequence>
<protein>
    <submittedName>
        <fullName evidence="1">Structural maintenance of chromosomes protein</fullName>
    </submittedName>
</protein>
<reference evidence="1" key="1">
    <citation type="journal article" date="2023" name="Science">
        <title>Elucidation of the pathway for biosynthesis of saponin adjuvants from the soapbark tree.</title>
        <authorList>
            <person name="Reed J."/>
            <person name="Orme A."/>
            <person name="El-Demerdash A."/>
            <person name="Owen C."/>
            <person name="Martin L.B.B."/>
            <person name="Misra R.C."/>
            <person name="Kikuchi S."/>
            <person name="Rejzek M."/>
            <person name="Martin A.C."/>
            <person name="Harkess A."/>
            <person name="Leebens-Mack J."/>
            <person name="Louveau T."/>
            <person name="Stephenson M.J."/>
            <person name="Osbourn A."/>
        </authorList>
    </citation>
    <scope>NUCLEOTIDE SEQUENCE</scope>
    <source>
        <strain evidence="1">S10</strain>
    </source>
</reference>
<evidence type="ECO:0000313" key="2">
    <source>
        <dbReference type="Proteomes" id="UP001163823"/>
    </source>
</evidence>
<name>A0AAD7VFX0_QUISA</name>
<dbReference type="Proteomes" id="UP001163823">
    <property type="component" value="Chromosome 3"/>
</dbReference>
<dbReference type="KEGG" id="qsa:O6P43_004483"/>